<dbReference type="FunFam" id="3.30.420.10:FF:000045">
    <property type="entry name" value="3'-5' exonuclease DinG"/>
    <property type="match status" value="1"/>
</dbReference>
<evidence type="ECO:0000259" key="3">
    <source>
        <dbReference type="PROSITE" id="PS50164"/>
    </source>
</evidence>
<gene>
    <name evidence="4" type="primary">dinG_1</name>
    <name evidence="4" type="ORF">CRYO30217_01261</name>
</gene>
<keyword evidence="4" id="KW-0540">Nuclease</keyword>
<evidence type="ECO:0000313" key="5">
    <source>
        <dbReference type="Proteomes" id="UP000683507"/>
    </source>
</evidence>
<dbReference type="Proteomes" id="UP000683507">
    <property type="component" value="Chromosome"/>
</dbReference>
<dbReference type="KEGG" id="ptan:CRYO30217_01261"/>
<dbReference type="PANTHER" id="PTHR30231:SF41">
    <property type="entry name" value="DNA POLYMERASE III SUBUNIT EPSILON"/>
    <property type="match status" value="1"/>
</dbReference>
<proteinExistence type="predicted"/>
<dbReference type="EMBL" id="OU015584">
    <property type="protein sequence ID" value="CAG5080333.1"/>
    <property type="molecule type" value="Genomic_DNA"/>
</dbReference>
<dbReference type="Pfam" id="PF00929">
    <property type="entry name" value="RNase_T"/>
    <property type="match status" value="1"/>
</dbReference>
<keyword evidence="4" id="KW-0269">Exonuclease</keyword>
<dbReference type="CDD" id="cd10434">
    <property type="entry name" value="GIY-YIG_UvrC_Cho"/>
    <property type="match status" value="1"/>
</dbReference>
<dbReference type="Gene3D" id="3.40.1440.10">
    <property type="entry name" value="GIY-YIG endonuclease"/>
    <property type="match status" value="1"/>
</dbReference>
<dbReference type="InterPro" id="IPR006054">
    <property type="entry name" value="DnaQ"/>
</dbReference>
<dbReference type="GO" id="GO:0006289">
    <property type="term" value="P:nucleotide-excision repair"/>
    <property type="evidence" value="ECO:0007669"/>
    <property type="project" value="InterPro"/>
</dbReference>
<dbReference type="GO" id="GO:0003677">
    <property type="term" value="F:DNA binding"/>
    <property type="evidence" value="ECO:0007669"/>
    <property type="project" value="InterPro"/>
</dbReference>
<dbReference type="CDD" id="cd06127">
    <property type="entry name" value="DEDDh"/>
    <property type="match status" value="1"/>
</dbReference>
<dbReference type="Pfam" id="PF01541">
    <property type="entry name" value="GIY-YIG"/>
    <property type="match status" value="1"/>
</dbReference>
<evidence type="ECO:0000313" key="4">
    <source>
        <dbReference type="EMBL" id="CAG5080333.1"/>
    </source>
</evidence>
<dbReference type="NCBIfam" id="TIGR00573">
    <property type="entry name" value="dnaq"/>
    <property type="match status" value="1"/>
</dbReference>
<keyword evidence="5" id="KW-1185">Reference proteome</keyword>
<organism evidence="4 5">
    <name type="scientific">Parvicella tangerina</name>
    <dbReference type="NCBI Taxonomy" id="2829795"/>
    <lineage>
        <taxon>Bacteria</taxon>
        <taxon>Pseudomonadati</taxon>
        <taxon>Bacteroidota</taxon>
        <taxon>Flavobacteriia</taxon>
        <taxon>Flavobacteriales</taxon>
        <taxon>Parvicellaceae</taxon>
        <taxon>Parvicella</taxon>
    </lineage>
</organism>
<protein>
    <submittedName>
        <fullName evidence="4">3'-5' exonuclease DinG</fullName>
        <ecNumber evidence="4">3.1.-.-</ecNumber>
    </submittedName>
</protein>
<keyword evidence="4" id="KW-0378">Hydrolase</keyword>
<dbReference type="Gene3D" id="3.30.420.10">
    <property type="entry name" value="Ribonuclease H-like superfamily/Ribonuclease H"/>
    <property type="match status" value="1"/>
</dbReference>
<dbReference type="GO" id="GO:0008408">
    <property type="term" value="F:3'-5' exonuclease activity"/>
    <property type="evidence" value="ECO:0007669"/>
    <property type="project" value="TreeGrafter"/>
</dbReference>
<dbReference type="GO" id="GO:0045004">
    <property type="term" value="P:DNA replication proofreading"/>
    <property type="evidence" value="ECO:0007669"/>
    <property type="project" value="TreeGrafter"/>
</dbReference>
<dbReference type="InterPro" id="IPR035901">
    <property type="entry name" value="GIY-YIG_endonuc_sf"/>
</dbReference>
<dbReference type="InterPro" id="IPR036397">
    <property type="entry name" value="RNaseH_sf"/>
</dbReference>
<evidence type="ECO:0000256" key="1">
    <source>
        <dbReference type="ARBA" id="ARBA00025483"/>
    </source>
</evidence>
<dbReference type="InterPro" id="IPR013520">
    <property type="entry name" value="Ribonucl_H"/>
</dbReference>
<reference evidence="4" key="1">
    <citation type="submission" date="2021-04" db="EMBL/GenBank/DDBJ databases">
        <authorList>
            <person name="Rodrigo-Torres L."/>
            <person name="Arahal R. D."/>
            <person name="Lucena T."/>
        </authorList>
    </citation>
    <scope>NUCLEOTIDE SEQUENCE</scope>
    <source>
        <strain evidence="4">AS29M-1</strain>
    </source>
</reference>
<accession>A0A916NB44</accession>
<comment type="subunit">
    <text evidence="2">DNA polymerase III contains a core (composed of alpha, epsilon and theta chains) that associates with a tau subunit. This core dimerizes to form the POLIII' complex. PolIII' associates with the gamma complex (composed of gamma, delta, delta', psi and chi chains) and with the beta chain to form the complete DNA polymerase III complex.</text>
</comment>
<feature type="domain" description="GIY-YIG" evidence="3">
    <location>
        <begin position="196"/>
        <end position="273"/>
    </location>
</feature>
<dbReference type="AlphaFoldDB" id="A0A916NB44"/>
<dbReference type="SMART" id="SM00479">
    <property type="entry name" value="EXOIII"/>
    <property type="match status" value="1"/>
</dbReference>
<comment type="function">
    <text evidence="1">DNA polymerase III is a complex, multichain enzyme responsible for most of the replicative synthesis in bacteria. The epsilon subunit contain the editing function and is a proofreading 3'-5' exonuclease.</text>
</comment>
<name>A0A916NB44_9FLAO</name>
<dbReference type="GO" id="GO:0005829">
    <property type="term" value="C:cytosol"/>
    <property type="evidence" value="ECO:0007669"/>
    <property type="project" value="TreeGrafter"/>
</dbReference>
<dbReference type="InterPro" id="IPR000305">
    <property type="entry name" value="GIY-YIG_endonuc"/>
</dbReference>
<dbReference type="PANTHER" id="PTHR30231">
    <property type="entry name" value="DNA POLYMERASE III SUBUNIT EPSILON"/>
    <property type="match status" value="1"/>
</dbReference>
<dbReference type="InterPro" id="IPR047296">
    <property type="entry name" value="GIY-YIG_UvrC_Cho"/>
</dbReference>
<evidence type="ECO:0000256" key="2">
    <source>
        <dbReference type="ARBA" id="ARBA00026073"/>
    </source>
</evidence>
<sequence>MEFAIVDIETTGSQLGPDCITEIGVVITDGVKELHRYETLINPQARIPRFITHLTGITEEMVEDAPVFEEVAEDIYELLNERIFVAHNVNFDYKIVKSHMERAGFSIPSKRLCTVRLSRKIIPGYPSYSLGKLTASLGFKHSNAHRAMGDAEVTAELFHLLFDKNTGQIEQALKSNSKEATLPANLPKENYQKLPDEPGVYYFHDAKGKVIYIGKAKNLKKRVTSHFTGKNNIKKRGFLENIFDVSFELTGNEVIASLLEDAEIKHYWPAYNRAQKSQIQKFGVFRYEDQGGNIRLAINKINGNYKGIMQFPTMSKARNWLLDKIEDYELSPSLCGMRHYENDQVSVDKHHKNINKLLREYLALEETIVWKGRGRDSNEEAFVLMENGVYKGYGFVDLSHSVTSVTDLKTFIKPKHETLMVKKILASRKINKLKRVEIPQ</sequence>
<dbReference type="PROSITE" id="PS50164">
    <property type="entry name" value="GIY_YIG"/>
    <property type="match status" value="1"/>
</dbReference>
<dbReference type="SMART" id="SM00465">
    <property type="entry name" value="GIYc"/>
    <property type="match status" value="1"/>
</dbReference>
<dbReference type="GO" id="GO:0003887">
    <property type="term" value="F:DNA-directed DNA polymerase activity"/>
    <property type="evidence" value="ECO:0007669"/>
    <property type="project" value="InterPro"/>
</dbReference>
<dbReference type="InterPro" id="IPR012337">
    <property type="entry name" value="RNaseH-like_sf"/>
</dbReference>
<dbReference type="SUPFAM" id="SSF53098">
    <property type="entry name" value="Ribonuclease H-like"/>
    <property type="match status" value="1"/>
</dbReference>
<dbReference type="RefSeq" id="WP_258541470.1">
    <property type="nucleotide sequence ID" value="NZ_OU015584.1"/>
</dbReference>
<dbReference type="EC" id="3.1.-.-" evidence="4"/>